<dbReference type="EMBL" id="CP014503">
    <property type="protein sequence ID" value="ANB14654.1"/>
    <property type="molecule type" value="Genomic_DNA"/>
</dbReference>
<dbReference type="InterPro" id="IPR054708">
    <property type="entry name" value="MTPAP-like_central"/>
</dbReference>
<dbReference type="Pfam" id="PF22600">
    <property type="entry name" value="MTPAP-like_central"/>
    <property type="match status" value="1"/>
</dbReference>
<dbReference type="KEGG" id="slb:AWJ20_2259"/>
<dbReference type="GO" id="GO:0071038">
    <property type="term" value="P:TRAMP-dependent tRNA surveillance pathway"/>
    <property type="evidence" value="ECO:0007669"/>
    <property type="project" value="UniProtKB-ARBA"/>
</dbReference>
<evidence type="ECO:0000256" key="4">
    <source>
        <dbReference type="ARBA" id="ARBA00022679"/>
    </source>
</evidence>
<comment type="cofactor">
    <cofactor evidence="1">
        <name>Mn(2+)</name>
        <dbReference type="ChEBI" id="CHEBI:29035"/>
    </cofactor>
</comment>
<evidence type="ECO:0000256" key="3">
    <source>
        <dbReference type="ARBA" id="ARBA00012388"/>
    </source>
</evidence>
<dbReference type="RefSeq" id="XP_018737131.1">
    <property type="nucleotide sequence ID" value="XM_018879192.1"/>
</dbReference>
<feature type="compositionally biased region" description="Polar residues" evidence="8">
    <location>
        <begin position="698"/>
        <end position="708"/>
    </location>
</feature>
<dbReference type="Proteomes" id="UP000189580">
    <property type="component" value="Chromosome b"/>
</dbReference>
<feature type="region of interest" description="Disordered" evidence="8">
    <location>
        <begin position="40"/>
        <end position="161"/>
    </location>
</feature>
<dbReference type="GO" id="GO:0071044">
    <property type="term" value="P:histone mRNA catabolic process"/>
    <property type="evidence" value="ECO:0007669"/>
    <property type="project" value="UniProtKB-ARBA"/>
</dbReference>
<dbReference type="AlphaFoldDB" id="A0A167EZX7"/>
<feature type="compositionally biased region" description="Basic and acidic residues" evidence="8">
    <location>
        <begin position="759"/>
        <end position="768"/>
    </location>
</feature>
<comment type="catalytic activity">
    <reaction evidence="7">
        <text>RNA(n) + ATP = RNA(n)-3'-adenine ribonucleotide + diphosphate</text>
        <dbReference type="Rhea" id="RHEA:11332"/>
        <dbReference type="Rhea" id="RHEA-COMP:14527"/>
        <dbReference type="Rhea" id="RHEA-COMP:17347"/>
        <dbReference type="ChEBI" id="CHEBI:30616"/>
        <dbReference type="ChEBI" id="CHEBI:33019"/>
        <dbReference type="ChEBI" id="CHEBI:140395"/>
        <dbReference type="ChEBI" id="CHEBI:173115"/>
        <dbReference type="EC" id="2.7.7.19"/>
    </reaction>
</comment>
<proteinExistence type="inferred from homology"/>
<dbReference type="GO" id="GO:0071039">
    <property type="term" value="P:nuclear polyadenylation-dependent CUT catabolic process"/>
    <property type="evidence" value="ECO:0007669"/>
    <property type="project" value="UniProtKB-ARBA"/>
</dbReference>
<dbReference type="OrthoDB" id="273917at2759"/>
<feature type="compositionally biased region" description="Polar residues" evidence="8">
    <location>
        <begin position="769"/>
        <end position="784"/>
    </location>
</feature>
<feature type="domain" description="Poly(A) RNA polymerase mitochondrial-like central palm" evidence="10">
    <location>
        <begin position="328"/>
        <end position="459"/>
    </location>
</feature>
<feature type="compositionally biased region" description="Basic and acidic residues" evidence="8">
    <location>
        <begin position="722"/>
        <end position="740"/>
    </location>
</feature>
<dbReference type="CDD" id="cd05402">
    <property type="entry name" value="NT_PAP_TUTase"/>
    <property type="match status" value="1"/>
</dbReference>
<sequence>MGSKAKKSSPQLASQASSGSLNGLPVGPSAYVAAVEKGTADVGSNNQPQKGLKKLLNKLPKGPKGDSKDQAGNQPKSKAKNKPKKNQPKNQPPEKKPKNQAKSQPNLSKKMSENQLRNQTTSGVNGQIHASEKNHDNYSHQLKPSKSIGTESEMSKKSGIDKIVDGMGNVIEKFKKRQRGSRGGKKRRASMDAIANDYISNVAASGVDHDDAVMDADINTNDDNEDSGFIAFDSDLSDVAESIHTNTFKAFEDEMSMFLSEDEDDDQEDNAVNVSIMTTSTSRTSRKRKFNPEDEDEKASKRINVLSEFPWVVNHDHSQEQEISDWLTLEIKDFVSYMSPSAAEIIARNNAVKRIRGIVKDLWSDADIHVFGSFATDLYLPGSDIDMVVLSKSGSYDTRAHLYKLSSKLKATGIANSLVVVAKARVPIIKFVEKTSNIHIDISFERRNGVEAVQIIRKWTAEYPCIRFFAIIIKHFLARRKMNEVHSGGLGGFSVICLIVSFLKNHPKVSSGAIDPMHNLGVLLIEFFELYGRNFNYDSIALSVRGDMPYLRKDQNPDLDNPRKFMLAIQDPSDETNNLSRGTFNIRGIKKAFSGAFDLLVARCYELEYLSFSDRLGKSILGNVIKFRGPERDFLDSRSEVQSEYELSIENYTSFNGTENDTNDDIIVPSDFEEDESDADVDGNDGEQQDVIGDIYKKQSNSRPNQKLASPPSRPKPNSPKSKPERKSPSTAEHDGDKRATRPAAVEYYNISDSDSDSNAERPNDGTRHTSPTQRGASSKSPITILSDDDASSAEDSRSSSVIDKAQKRDYWLSKGAPTIT</sequence>
<feature type="domain" description="PAP-associated" evidence="9">
    <location>
        <begin position="519"/>
        <end position="577"/>
    </location>
</feature>
<dbReference type="GO" id="GO:0071035">
    <property type="term" value="P:nuclear polyadenylation-dependent rRNA catabolic process"/>
    <property type="evidence" value="ECO:0007669"/>
    <property type="project" value="UniProtKB-ARBA"/>
</dbReference>
<name>A0A167EZX7_9ASCO</name>
<dbReference type="GO" id="GO:1990817">
    <property type="term" value="F:poly(A) RNA polymerase activity"/>
    <property type="evidence" value="ECO:0007669"/>
    <property type="project" value="UniProtKB-EC"/>
</dbReference>
<feature type="region of interest" description="Disordered" evidence="8">
    <location>
        <begin position="1"/>
        <end position="27"/>
    </location>
</feature>
<dbReference type="GO" id="GO:0005730">
    <property type="term" value="C:nucleolus"/>
    <property type="evidence" value="ECO:0007669"/>
    <property type="project" value="TreeGrafter"/>
</dbReference>
<evidence type="ECO:0000256" key="7">
    <source>
        <dbReference type="ARBA" id="ARBA00048830"/>
    </source>
</evidence>
<dbReference type="GO" id="GO:0046872">
    <property type="term" value="F:metal ion binding"/>
    <property type="evidence" value="ECO:0007669"/>
    <property type="project" value="UniProtKB-KW"/>
</dbReference>
<dbReference type="InterPro" id="IPR043519">
    <property type="entry name" value="NT_sf"/>
</dbReference>
<dbReference type="GO" id="GO:0043634">
    <property type="term" value="P:polyadenylation-dependent ncRNA catabolic process"/>
    <property type="evidence" value="ECO:0007669"/>
    <property type="project" value="TreeGrafter"/>
</dbReference>
<keyword evidence="6" id="KW-0460">Magnesium</keyword>
<dbReference type="Pfam" id="PF03828">
    <property type="entry name" value="PAP_assoc"/>
    <property type="match status" value="1"/>
</dbReference>
<feature type="compositionally biased region" description="Polar residues" evidence="8">
    <location>
        <begin position="103"/>
        <end position="125"/>
    </location>
</feature>
<evidence type="ECO:0000259" key="10">
    <source>
        <dbReference type="Pfam" id="PF22600"/>
    </source>
</evidence>
<protein>
    <recommendedName>
        <fullName evidence="3">polynucleotide adenylyltransferase</fullName>
        <ecNumber evidence="3">2.7.7.19</ecNumber>
    </recommendedName>
</protein>
<dbReference type="FunFam" id="3.30.460.10:FF:000006">
    <property type="entry name" value="non-canonical poly(A) RNA polymerase PAPD5"/>
    <property type="match status" value="1"/>
</dbReference>
<dbReference type="SUPFAM" id="SSF81301">
    <property type="entry name" value="Nucleotidyltransferase"/>
    <property type="match status" value="1"/>
</dbReference>
<accession>A0A167EZX7</accession>
<evidence type="ECO:0000313" key="11">
    <source>
        <dbReference type="EMBL" id="ANB14654.1"/>
    </source>
</evidence>
<dbReference type="GO" id="GO:0071036">
    <property type="term" value="P:nuclear polyadenylation-dependent snoRNA catabolic process"/>
    <property type="evidence" value="ECO:0007669"/>
    <property type="project" value="UniProtKB-ARBA"/>
</dbReference>
<evidence type="ECO:0000256" key="6">
    <source>
        <dbReference type="ARBA" id="ARBA00022842"/>
    </source>
</evidence>
<dbReference type="FunFam" id="1.10.1410.10:FF:000003">
    <property type="entry name" value="non-canonical poly(A) RNA polymerase PAPD7"/>
    <property type="match status" value="1"/>
</dbReference>
<dbReference type="GO" id="GO:0034475">
    <property type="term" value="P:U4 snRNA 3'-end processing"/>
    <property type="evidence" value="ECO:0007669"/>
    <property type="project" value="UniProtKB-ARBA"/>
</dbReference>
<dbReference type="GO" id="GO:0071051">
    <property type="term" value="P:poly(A)-dependent snoRNA 3'-end processing"/>
    <property type="evidence" value="ECO:0007669"/>
    <property type="project" value="UniProtKB-ARBA"/>
</dbReference>
<evidence type="ECO:0000256" key="1">
    <source>
        <dbReference type="ARBA" id="ARBA00001936"/>
    </source>
</evidence>
<keyword evidence="4" id="KW-0808">Transferase</keyword>
<keyword evidence="12" id="KW-1185">Reference proteome</keyword>
<dbReference type="Gene3D" id="1.10.1410.10">
    <property type="match status" value="1"/>
</dbReference>
<dbReference type="PANTHER" id="PTHR23092">
    <property type="entry name" value="POLY(A) RNA POLYMERASE"/>
    <property type="match status" value="1"/>
</dbReference>
<comment type="similarity">
    <text evidence="2">Belongs to the DNA polymerase type-B-like family.</text>
</comment>
<dbReference type="InterPro" id="IPR045862">
    <property type="entry name" value="Trf4-like"/>
</dbReference>
<dbReference type="GO" id="GO:0031499">
    <property type="term" value="C:TRAMP complex"/>
    <property type="evidence" value="ECO:0007669"/>
    <property type="project" value="TreeGrafter"/>
</dbReference>
<feature type="compositionally biased region" description="Polar residues" evidence="8">
    <location>
        <begin position="8"/>
        <end position="21"/>
    </location>
</feature>
<dbReference type="Gene3D" id="3.30.460.10">
    <property type="entry name" value="Beta Polymerase, domain 2"/>
    <property type="match status" value="1"/>
</dbReference>
<evidence type="ECO:0000256" key="8">
    <source>
        <dbReference type="SAM" id="MobiDB-lite"/>
    </source>
</evidence>
<feature type="compositionally biased region" description="Basic residues" evidence="8">
    <location>
        <begin position="77"/>
        <end position="87"/>
    </location>
</feature>
<feature type="compositionally biased region" description="Polar residues" evidence="8">
    <location>
        <begin position="139"/>
        <end position="152"/>
    </location>
</feature>
<evidence type="ECO:0000256" key="5">
    <source>
        <dbReference type="ARBA" id="ARBA00022723"/>
    </source>
</evidence>
<dbReference type="GeneID" id="30034150"/>
<organism evidence="11 12">
    <name type="scientific">Sugiyamaella lignohabitans</name>
    <dbReference type="NCBI Taxonomy" id="796027"/>
    <lineage>
        <taxon>Eukaryota</taxon>
        <taxon>Fungi</taxon>
        <taxon>Dikarya</taxon>
        <taxon>Ascomycota</taxon>
        <taxon>Saccharomycotina</taxon>
        <taxon>Dipodascomycetes</taxon>
        <taxon>Dipodascales</taxon>
        <taxon>Trichomonascaceae</taxon>
        <taxon>Sugiyamaella</taxon>
    </lineage>
</organism>
<reference evidence="11 12" key="1">
    <citation type="submission" date="2016-02" db="EMBL/GenBank/DDBJ databases">
        <title>Complete genome sequence and transcriptome regulation of the pentose utilising yeast Sugiyamaella lignohabitans.</title>
        <authorList>
            <person name="Bellasio M."/>
            <person name="Peymann A."/>
            <person name="Valli M."/>
            <person name="Sipitzky M."/>
            <person name="Graf A."/>
            <person name="Sauer M."/>
            <person name="Marx H."/>
            <person name="Mattanovich D."/>
        </authorList>
    </citation>
    <scope>NUCLEOTIDE SEQUENCE [LARGE SCALE GENOMIC DNA]</scope>
    <source>
        <strain evidence="11 12">CBS 10342</strain>
    </source>
</reference>
<dbReference type="GO" id="GO:0071042">
    <property type="term" value="P:nuclear polyadenylation-dependent mRNA catabolic process"/>
    <property type="evidence" value="ECO:0007669"/>
    <property type="project" value="UniProtKB-ARBA"/>
</dbReference>
<dbReference type="PANTHER" id="PTHR23092:SF15">
    <property type="entry name" value="INACTIVE NON-CANONICAL POLY(A) RNA POLYMERASE PROTEIN TRF4-2-RELATED"/>
    <property type="match status" value="1"/>
</dbReference>
<evidence type="ECO:0000259" key="9">
    <source>
        <dbReference type="Pfam" id="PF03828"/>
    </source>
</evidence>
<dbReference type="GO" id="GO:0071037">
    <property type="term" value="P:nuclear polyadenylation-dependent snRNA catabolic process"/>
    <property type="evidence" value="ECO:0007669"/>
    <property type="project" value="UniProtKB-ARBA"/>
</dbReference>
<dbReference type="EC" id="2.7.7.19" evidence="3"/>
<dbReference type="GO" id="GO:0003729">
    <property type="term" value="F:mRNA binding"/>
    <property type="evidence" value="ECO:0007669"/>
    <property type="project" value="TreeGrafter"/>
</dbReference>
<dbReference type="SUPFAM" id="SSF81631">
    <property type="entry name" value="PAP/OAS1 substrate-binding domain"/>
    <property type="match status" value="1"/>
</dbReference>
<keyword evidence="5" id="KW-0479">Metal-binding</keyword>
<gene>
    <name evidence="11" type="primary">PAP2</name>
    <name evidence="11" type="ORF">AWJ20_2259</name>
</gene>
<feature type="region of interest" description="Disordered" evidence="8">
    <location>
        <begin position="696"/>
        <end position="821"/>
    </location>
</feature>
<evidence type="ECO:0000256" key="2">
    <source>
        <dbReference type="ARBA" id="ARBA00008593"/>
    </source>
</evidence>
<evidence type="ECO:0000313" key="12">
    <source>
        <dbReference type="Proteomes" id="UP000189580"/>
    </source>
</evidence>
<dbReference type="InterPro" id="IPR002058">
    <property type="entry name" value="PAP_assoc"/>
</dbReference>